<evidence type="ECO:0000256" key="4">
    <source>
        <dbReference type="ARBA" id="ARBA00022723"/>
    </source>
</evidence>
<dbReference type="Pfam" id="PF03119">
    <property type="entry name" value="DNA_ligase_ZBD"/>
    <property type="match status" value="1"/>
</dbReference>
<dbReference type="InterPro" id="IPR013839">
    <property type="entry name" value="DNAligase_adenylation"/>
</dbReference>
<dbReference type="SUPFAM" id="SSF50249">
    <property type="entry name" value="Nucleic acid-binding proteins"/>
    <property type="match status" value="1"/>
</dbReference>
<evidence type="ECO:0000256" key="7">
    <source>
        <dbReference type="ARBA" id="ARBA00022842"/>
    </source>
</evidence>
<feature type="binding site" evidence="12">
    <location>
        <begin position="86"/>
        <end position="87"/>
    </location>
    <ligand>
        <name>NAD(+)</name>
        <dbReference type="ChEBI" id="CHEBI:57540"/>
    </ligand>
</feature>
<keyword evidence="9 12" id="KW-0234">DNA repair</keyword>
<dbReference type="InterPro" id="IPR001357">
    <property type="entry name" value="BRCT_dom"/>
</dbReference>
<dbReference type="SMART" id="SM00278">
    <property type="entry name" value="HhH1"/>
    <property type="match status" value="3"/>
</dbReference>
<feature type="binding site" evidence="12">
    <location>
        <position position="410"/>
    </location>
    <ligand>
        <name>Zn(2+)</name>
        <dbReference type="ChEBI" id="CHEBI:29105"/>
    </ligand>
</feature>
<dbReference type="Gene3D" id="3.40.50.10190">
    <property type="entry name" value="BRCT domain"/>
    <property type="match status" value="1"/>
</dbReference>
<dbReference type="Gene3D" id="2.40.50.140">
    <property type="entry name" value="Nucleic acid-binding proteins"/>
    <property type="match status" value="1"/>
</dbReference>
<accession>A0ABW1RLM5</accession>
<keyword evidence="10 12" id="KW-0464">Manganese</keyword>
<comment type="similarity">
    <text evidence="12">Belongs to the NAD-dependent DNA ligase family. LigA subfamily.</text>
</comment>
<dbReference type="PIRSF" id="PIRSF001604">
    <property type="entry name" value="LigA"/>
    <property type="match status" value="1"/>
</dbReference>
<dbReference type="Gene3D" id="1.10.150.20">
    <property type="entry name" value="5' to 3' exonuclease, C-terminal subdomain"/>
    <property type="match status" value="2"/>
</dbReference>
<dbReference type="Gene3D" id="6.20.10.30">
    <property type="match status" value="1"/>
</dbReference>
<evidence type="ECO:0000256" key="9">
    <source>
        <dbReference type="ARBA" id="ARBA00023204"/>
    </source>
</evidence>
<evidence type="ECO:0000256" key="8">
    <source>
        <dbReference type="ARBA" id="ARBA00023027"/>
    </source>
</evidence>
<dbReference type="Pfam" id="PF14520">
    <property type="entry name" value="HHH_5"/>
    <property type="match status" value="1"/>
</dbReference>
<dbReference type="InterPro" id="IPR012340">
    <property type="entry name" value="NA-bd_OB-fold"/>
</dbReference>
<feature type="binding site" evidence="12">
    <location>
        <position position="116"/>
    </location>
    <ligand>
        <name>NAD(+)</name>
        <dbReference type="ChEBI" id="CHEBI:57540"/>
    </ligand>
</feature>
<dbReference type="RefSeq" id="WP_137610825.1">
    <property type="nucleotide sequence ID" value="NZ_BJDF01000004.1"/>
</dbReference>
<dbReference type="InterPro" id="IPR036420">
    <property type="entry name" value="BRCT_dom_sf"/>
</dbReference>
<dbReference type="EC" id="6.5.1.2" evidence="12 13"/>
<feature type="binding site" evidence="12">
    <location>
        <position position="430"/>
    </location>
    <ligand>
        <name>Zn(2+)</name>
        <dbReference type="ChEBI" id="CHEBI:29105"/>
    </ligand>
</feature>
<comment type="catalytic activity">
    <reaction evidence="11 12 13">
        <text>NAD(+) + (deoxyribonucleotide)n-3'-hydroxyl + 5'-phospho-(deoxyribonucleotide)m = (deoxyribonucleotide)n+m + AMP + beta-nicotinamide D-nucleotide.</text>
        <dbReference type="EC" id="6.5.1.2"/>
    </reaction>
</comment>
<dbReference type="SUPFAM" id="SSF52113">
    <property type="entry name" value="BRCT domain"/>
    <property type="match status" value="1"/>
</dbReference>
<dbReference type="PANTHER" id="PTHR23389">
    <property type="entry name" value="CHROMOSOME TRANSMISSION FIDELITY FACTOR 18"/>
    <property type="match status" value="1"/>
</dbReference>
<reference evidence="16" key="1">
    <citation type="journal article" date="2019" name="Int. J. Syst. Evol. Microbiol.">
        <title>The Global Catalogue of Microorganisms (GCM) 10K type strain sequencing project: providing services to taxonomists for standard genome sequencing and annotation.</title>
        <authorList>
            <consortium name="The Broad Institute Genomics Platform"/>
            <consortium name="The Broad Institute Genome Sequencing Center for Infectious Disease"/>
            <person name="Wu L."/>
            <person name="Ma J."/>
        </authorList>
    </citation>
    <scope>NUCLEOTIDE SEQUENCE [LARGE SCALE GENOMIC DNA]</scope>
    <source>
        <strain evidence="16">CCM 8927</strain>
    </source>
</reference>
<dbReference type="PROSITE" id="PS01056">
    <property type="entry name" value="DNA_LIGASE_N2"/>
    <property type="match status" value="1"/>
</dbReference>
<dbReference type="InterPro" id="IPR018239">
    <property type="entry name" value="DNA_ligase_AS"/>
</dbReference>
<proteinExistence type="inferred from homology"/>
<evidence type="ECO:0000256" key="10">
    <source>
        <dbReference type="ARBA" id="ARBA00023211"/>
    </source>
</evidence>
<dbReference type="Pfam" id="PF03120">
    <property type="entry name" value="OB_DNA_ligase"/>
    <property type="match status" value="1"/>
</dbReference>
<feature type="active site" description="N6-AMP-lysine intermediate" evidence="12">
    <location>
        <position position="118"/>
    </location>
</feature>
<dbReference type="InterPro" id="IPR013840">
    <property type="entry name" value="DNAligase_N"/>
</dbReference>
<evidence type="ECO:0000313" key="15">
    <source>
        <dbReference type="EMBL" id="MFC6175339.1"/>
    </source>
</evidence>
<evidence type="ECO:0000259" key="14">
    <source>
        <dbReference type="PROSITE" id="PS50172"/>
    </source>
</evidence>
<keyword evidence="7 12" id="KW-0460">Magnesium</keyword>
<dbReference type="PANTHER" id="PTHR23389:SF9">
    <property type="entry name" value="DNA LIGASE"/>
    <property type="match status" value="1"/>
</dbReference>
<dbReference type="HAMAP" id="MF_01588">
    <property type="entry name" value="DNA_ligase_A"/>
    <property type="match status" value="1"/>
</dbReference>
<dbReference type="Gene3D" id="3.30.470.30">
    <property type="entry name" value="DNA ligase/mRNA capping enzyme"/>
    <property type="match status" value="1"/>
</dbReference>
<feature type="domain" description="BRCT" evidence="14">
    <location>
        <begin position="591"/>
        <end position="672"/>
    </location>
</feature>
<dbReference type="NCBIfam" id="NF005932">
    <property type="entry name" value="PRK07956.1"/>
    <property type="match status" value="1"/>
</dbReference>
<keyword evidence="3 12" id="KW-0235">DNA replication</keyword>
<keyword evidence="4 12" id="KW-0479">Metal-binding</keyword>
<feature type="binding site" evidence="12">
    <location>
        <position position="289"/>
    </location>
    <ligand>
        <name>NAD(+)</name>
        <dbReference type="ChEBI" id="CHEBI:57540"/>
    </ligand>
</feature>
<feature type="binding site" evidence="12">
    <location>
        <position position="173"/>
    </location>
    <ligand>
        <name>NAD(+)</name>
        <dbReference type="ChEBI" id="CHEBI:57540"/>
    </ligand>
</feature>
<dbReference type="SMART" id="SM00292">
    <property type="entry name" value="BRCT"/>
    <property type="match status" value="1"/>
</dbReference>
<evidence type="ECO:0000313" key="16">
    <source>
        <dbReference type="Proteomes" id="UP001596288"/>
    </source>
</evidence>
<feature type="binding site" evidence="12">
    <location>
        <position position="425"/>
    </location>
    <ligand>
        <name>Zn(2+)</name>
        <dbReference type="ChEBI" id="CHEBI:29105"/>
    </ligand>
</feature>
<dbReference type="CDD" id="cd17748">
    <property type="entry name" value="BRCT_DNA_ligase_like"/>
    <property type="match status" value="1"/>
</dbReference>
<dbReference type="PROSITE" id="PS01055">
    <property type="entry name" value="DNA_LIGASE_N1"/>
    <property type="match status" value="1"/>
</dbReference>
<dbReference type="InterPro" id="IPR010994">
    <property type="entry name" value="RuvA_2-like"/>
</dbReference>
<comment type="caution">
    <text evidence="15">The sequence shown here is derived from an EMBL/GenBank/DDBJ whole genome shotgun (WGS) entry which is preliminary data.</text>
</comment>
<protein>
    <recommendedName>
        <fullName evidence="12 13">DNA ligase</fullName>
        <ecNumber evidence="12 13">6.5.1.2</ecNumber>
    </recommendedName>
    <alternativeName>
        <fullName evidence="12">Polydeoxyribonucleotide synthase [NAD(+)]</fullName>
    </alternativeName>
</protein>
<evidence type="ECO:0000256" key="1">
    <source>
        <dbReference type="ARBA" id="ARBA00004067"/>
    </source>
</evidence>
<dbReference type="Gene3D" id="1.10.287.610">
    <property type="entry name" value="Helix hairpin bin"/>
    <property type="match status" value="1"/>
</dbReference>
<dbReference type="Pfam" id="PF01653">
    <property type="entry name" value="DNA_ligase_aden"/>
    <property type="match status" value="1"/>
</dbReference>
<dbReference type="Pfam" id="PF12826">
    <property type="entry name" value="HHH_2"/>
    <property type="match status" value="1"/>
</dbReference>
<evidence type="ECO:0000256" key="13">
    <source>
        <dbReference type="RuleBase" id="RU000618"/>
    </source>
</evidence>
<dbReference type="InterPro" id="IPR001679">
    <property type="entry name" value="DNA_ligase"/>
</dbReference>
<keyword evidence="5 12" id="KW-0227">DNA damage</keyword>
<dbReference type="InterPro" id="IPR004150">
    <property type="entry name" value="NAD_DNA_ligase_OB"/>
</dbReference>
<dbReference type="NCBIfam" id="TIGR00575">
    <property type="entry name" value="dnlj"/>
    <property type="match status" value="1"/>
</dbReference>
<dbReference type="GO" id="GO:0003911">
    <property type="term" value="F:DNA ligase (NAD+) activity"/>
    <property type="evidence" value="ECO:0007669"/>
    <property type="project" value="UniProtKB-EC"/>
</dbReference>
<evidence type="ECO:0000256" key="6">
    <source>
        <dbReference type="ARBA" id="ARBA00022833"/>
    </source>
</evidence>
<evidence type="ECO:0000256" key="11">
    <source>
        <dbReference type="ARBA" id="ARBA00034005"/>
    </source>
</evidence>
<evidence type="ECO:0000256" key="2">
    <source>
        <dbReference type="ARBA" id="ARBA00022598"/>
    </source>
</evidence>
<dbReference type="CDD" id="cd00114">
    <property type="entry name" value="LIGANc"/>
    <property type="match status" value="1"/>
</dbReference>
<evidence type="ECO:0000256" key="3">
    <source>
        <dbReference type="ARBA" id="ARBA00022705"/>
    </source>
</evidence>
<dbReference type="InterPro" id="IPR004149">
    <property type="entry name" value="Znf_DNAligase_C4"/>
</dbReference>
<feature type="binding site" evidence="12">
    <location>
        <begin position="37"/>
        <end position="41"/>
    </location>
    <ligand>
        <name>NAD(+)</name>
        <dbReference type="ChEBI" id="CHEBI:57540"/>
    </ligand>
</feature>
<feature type="binding site" evidence="12">
    <location>
        <position position="313"/>
    </location>
    <ligand>
        <name>NAD(+)</name>
        <dbReference type="ChEBI" id="CHEBI:57540"/>
    </ligand>
</feature>
<name>A0ABW1RLM5_9LACO</name>
<feature type="binding site" evidence="12">
    <location>
        <position position="407"/>
    </location>
    <ligand>
        <name>Zn(2+)</name>
        <dbReference type="ChEBI" id="CHEBI:29105"/>
    </ligand>
</feature>
<organism evidence="15 16">
    <name type="scientific">Companilactobacillus huachuanensis</name>
    <dbReference type="NCBI Taxonomy" id="2559914"/>
    <lineage>
        <taxon>Bacteria</taxon>
        <taxon>Bacillati</taxon>
        <taxon>Bacillota</taxon>
        <taxon>Bacilli</taxon>
        <taxon>Lactobacillales</taxon>
        <taxon>Lactobacillaceae</taxon>
        <taxon>Companilactobacillus</taxon>
    </lineage>
</organism>
<sequence length="672" mass="74728">MADLTKEQANQELAKIRPQLNEWRDAYYTKDAPVVEDNVYDKLYNQLLALEQQYPDLVTSDSPSQQVGDVTLPDFNKVTHDIPMLSMGDVFSEAELAEFNDRIEKNVGHEVDYNVELKIDGLSLSLIYENGILVQGSTRGNGTIGENVTENVKTIQDIPQKLSRPLSFEVRGECFMSKKEFLRLNQERENEGQQVFANPRNAAAGSLRQLDPKVTASRKLDTFMYTIVTFDDLNVSTQHEALETLKELGFNVNPTAEVTTGLKGVKEFIDRYGDVRDDLDYGIDGVVLKVNDLAIQRELGNTVKVPRWEIAYKFPPEQAESIVNDIEWTIGRTGVLTPTAVMDPVQLAGTTVSRATLHNEDMIRQKDIRVGDTVLLHKAGDIIPEVSQVVLSKRPKDSVPAEIPTHCPYCNSELIHLEDEVALRCINPKCPAQVKEQLTHFASRNAMNIDGLGPKIIEQLYTKKLVQDVADIYKLTTEDLETLDGFKEKSINNLLTAIDNSKSNSVERLIFGLGIRHVGAKAGRILAENFGSLDNLMSASIEEILEVNTMGEIIADSIATYFANDDVKKLINELKSVNINMNFIGSSNSNETNSHFTDKIIVITGTLQNYKRSQLAETLENLGAKVTGSVTKKTDMLIAGEKAGSKLTKAQQLGTQIIDEATLSEYLDDAKE</sequence>
<feature type="binding site" evidence="12">
    <location>
        <position position="139"/>
    </location>
    <ligand>
        <name>NAD(+)</name>
        <dbReference type="ChEBI" id="CHEBI:57540"/>
    </ligand>
</feature>
<keyword evidence="6 12" id="KW-0862">Zinc</keyword>
<evidence type="ECO:0000256" key="12">
    <source>
        <dbReference type="HAMAP-Rule" id="MF_01588"/>
    </source>
</evidence>
<comment type="cofactor">
    <cofactor evidence="12">
        <name>Mg(2+)</name>
        <dbReference type="ChEBI" id="CHEBI:18420"/>
    </cofactor>
    <cofactor evidence="12">
        <name>Mn(2+)</name>
        <dbReference type="ChEBI" id="CHEBI:29035"/>
    </cofactor>
</comment>
<dbReference type="PROSITE" id="PS50172">
    <property type="entry name" value="BRCT"/>
    <property type="match status" value="1"/>
</dbReference>
<dbReference type="InterPro" id="IPR041663">
    <property type="entry name" value="DisA/LigA_HHH"/>
</dbReference>
<dbReference type="InterPro" id="IPR033136">
    <property type="entry name" value="DNA_ligase_CS"/>
</dbReference>
<gene>
    <name evidence="12 15" type="primary">ligA</name>
    <name evidence="15" type="ORF">ACFQAV_00725</name>
</gene>
<dbReference type="SMART" id="SM00532">
    <property type="entry name" value="LIGANc"/>
    <property type="match status" value="1"/>
</dbReference>
<dbReference type="Proteomes" id="UP001596288">
    <property type="component" value="Unassembled WGS sequence"/>
</dbReference>
<dbReference type="InterPro" id="IPR003583">
    <property type="entry name" value="Hlx-hairpin-Hlx_DNA-bd_motif"/>
</dbReference>
<dbReference type="Pfam" id="PF00533">
    <property type="entry name" value="BRCT"/>
    <property type="match status" value="1"/>
</dbReference>
<dbReference type="EMBL" id="JBHSSF010000005">
    <property type="protein sequence ID" value="MFC6175339.1"/>
    <property type="molecule type" value="Genomic_DNA"/>
</dbReference>
<evidence type="ECO:0000256" key="5">
    <source>
        <dbReference type="ARBA" id="ARBA00022763"/>
    </source>
</evidence>
<comment type="function">
    <text evidence="1 12">DNA ligase that catalyzes the formation of phosphodiester linkages between 5'-phosphoryl and 3'-hydroxyl groups in double-stranded DNA using NAD as a coenzyme and as the energy source for the reaction. It is essential for DNA replication and repair of damaged DNA.</text>
</comment>
<keyword evidence="16" id="KW-1185">Reference proteome</keyword>
<dbReference type="SUPFAM" id="SSF47781">
    <property type="entry name" value="RuvA domain 2-like"/>
    <property type="match status" value="1"/>
</dbReference>
<keyword evidence="2 12" id="KW-0436">Ligase</keyword>
<dbReference type="SUPFAM" id="SSF56091">
    <property type="entry name" value="DNA ligase/mRNA capping enzyme, catalytic domain"/>
    <property type="match status" value="1"/>
</dbReference>
<keyword evidence="8 12" id="KW-0520">NAD</keyword>